<dbReference type="InterPro" id="IPR022813">
    <property type="entry name" value="SecD/SecF_arch_bac"/>
</dbReference>
<keyword evidence="4" id="KW-1003">Cell membrane</keyword>
<dbReference type="GO" id="GO:0005886">
    <property type="term" value="C:plasma membrane"/>
    <property type="evidence" value="ECO:0007669"/>
    <property type="project" value="UniProtKB-SubCell"/>
</dbReference>
<keyword evidence="9 11" id="KW-0472">Membrane</keyword>
<evidence type="ECO:0000256" key="2">
    <source>
        <dbReference type="ARBA" id="ARBA00015792"/>
    </source>
</evidence>
<dbReference type="InterPro" id="IPR022645">
    <property type="entry name" value="SecD/SecF_bac"/>
</dbReference>
<evidence type="ECO:0000256" key="5">
    <source>
        <dbReference type="ARBA" id="ARBA00022692"/>
    </source>
</evidence>
<evidence type="ECO:0000313" key="13">
    <source>
        <dbReference type="EMBL" id="CBH75949.1"/>
    </source>
</evidence>
<feature type="transmembrane region" description="Helical" evidence="11">
    <location>
        <begin position="275"/>
        <end position="300"/>
    </location>
</feature>
<dbReference type="SUPFAM" id="SSF82866">
    <property type="entry name" value="Multidrug efflux transporter AcrB transmembrane domain"/>
    <property type="match status" value="1"/>
</dbReference>
<gene>
    <name evidence="13" type="ORF">CARN1_1116</name>
</gene>
<keyword evidence="3" id="KW-0813">Transport</keyword>
<protein>
    <recommendedName>
        <fullName evidence="2">Protein translocase subunit SecF</fullName>
    </recommendedName>
</protein>
<dbReference type="GO" id="GO:0006886">
    <property type="term" value="P:intracellular protein transport"/>
    <property type="evidence" value="ECO:0007669"/>
    <property type="project" value="InterPro"/>
</dbReference>
<feature type="domain" description="Protein export membrane protein SecD/SecF C-terminal" evidence="12">
    <location>
        <begin position="124"/>
        <end position="302"/>
    </location>
</feature>
<evidence type="ECO:0000256" key="7">
    <source>
        <dbReference type="ARBA" id="ARBA00022989"/>
    </source>
</evidence>
<feature type="transmembrane region" description="Helical" evidence="11">
    <location>
        <begin position="198"/>
        <end position="219"/>
    </location>
</feature>
<name>E6PHL1_9ZZZZ</name>
<evidence type="ECO:0000256" key="3">
    <source>
        <dbReference type="ARBA" id="ARBA00022448"/>
    </source>
</evidence>
<dbReference type="Pfam" id="PF02355">
    <property type="entry name" value="SecD_SecF_C"/>
    <property type="match status" value="1"/>
</dbReference>
<proteinExistence type="predicted"/>
<evidence type="ECO:0000259" key="12">
    <source>
        <dbReference type="Pfam" id="PF02355"/>
    </source>
</evidence>
<dbReference type="EMBL" id="CABL01000017">
    <property type="protein sequence ID" value="CBH75949.1"/>
    <property type="molecule type" value="Genomic_DNA"/>
</dbReference>
<dbReference type="InterPro" id="IPR005665">
    <property type="entry name" value="SecF_bac"/>
</dbReference>
<evidence type="ECO:0000256" key="11">
    <source>
        <dbReference type="SAM" id="Phobius"/>
    </source>
</evidence>
<sequence length="432" mass="46941">MLFRRLNWNIVGWFRIVSTISYLVIALGLGAMLYHASQAPGGFKFSHMLRLGLSFTGGTDITVAYNTPQRSAQIRAAIVPLGIGDAHINTVGSSGKRFIIETQKAYANDSTPLWAALGTVAPVDRAASQIASVGPSLGKEYLSSAIWALVIALSIQFLYIAFRFGWNYIFGLVTVIALVRDALMMIGIYALADKRADDAFLAAVLTVIGYSVMDTIVILDRIRENTKLMAGKAYDYIVNESIKQTMTRSFNTLATVIITLVALLALGGASLKNFAFALLVGICSGGYHSIFYSAPLVLTFRKRQLAAAAKRRADASALRAAGPRTAAEAAATGVTRSGQPREDIVAARRERRAKRKGTRPEASGATPVRYKRKRDESNVALAEPDLHEYQDERVEEYDPLDAQNAGLDESALVQGHEEITLDLDAAERPAHE</sequence>
<evidence type="ECO:0000256" key="4">
    <source>
        <dbReference type="ARBA" id="ARBA00022475"/>
    </source>
</evidence>
<organism evidence="13">
    <name type="scientific">mine drainage metagenome</name>
    <dbReference type="NCBI Taxonomy" id="410659"/>
    <lineage>
        <taxon>unclassified sequences</taxon>
        <taxon>metagenomes</taxon>
        <taxon>ecological metagenomes</taxon>
    </lineage>
</organism>
<dbReference type="GO" id="GO:0015450">
    <property type="term" value="F:protein-transporting ATPase activity"/>
    <property type="evidence" value="ECO:0007669"/>
    <property type="project" value="InterPro"/>
</dbReference>
<comment type="subcellular location">
    <subcellularLocation>
        <location evidence="1">Cell membrane</location>
        <topology evidence="1">Multi-pass membrane protein</topology>
    </subcellularLocation>
</comment>
<feature type="transmembrane region" description="Helical" evidence="11">
    <location>
        <begin position="169"/>
        <end position="192"/>
    </location>
</feature>
<evidence type="ECO:0000256" key="8">
    <source>
        <dbReference type="ARBA" id="ARBA00023010"/>
    </source>
</evidence>
<feature type="region of interest" description="Disordered" evidence="10">
    <location>
        <begin position="349"/>
        <end position="376"/>
    </location>
</feature>
<feature type="transmembrane region" description="Helical" evidence="11">
    <location>
        <begin position="141"/>
        <end position="162"/>
    </location>
</feature>
<feature type="transmembrane region" description="Helical" evidence="11">
    <location>
        <begin position="250"/>
        <end position="269"/>
    </location>
</feature>
<keyword evidence="8" id="KW-0811">Translocation</keyword>
<dbReference type="PANTHER" id="PTHR30081">
    <property type="entry name" value="PROTEIN-EXPORT MEMBRANE PROTEIN SEC"/>
    <property type="match status" value="1"/>
</dbReference>
<accession>E6PHL1</accession>
<evidence type="ECO:0000256" key="6">
    <source>
        <dbReference type="ARBA" id="ARBA00022927"/>
    </source>
</evidence>
<comment type="caution">
    <text evidence="13">The sequence shown here is derived from an EMBL/GenBank/DDBJ whole genome shotgun (WGS) entry which is preliminary data.</text>
</comment>
<evidence type="ECO:0000256" key="10">
    <source>
        <dbReference type="SAM" id="MobiDB-lite"/>
    </source>
</evidence>
<dbReference type="PANTHER" id="PTHR30081:SF8">
    <property type="entry name" value="PROTEIN TRANSLOCASE SUBUNIT SECF"/>
    <property type="match status" value="1"/>
</dbReference>
<evidence type="ECO:0000256" key="1">
    <source>
        <dbReference type="ARBA" id="ARBA00004651"/>
    </source>
</evidence>
<dbReference type="AlphaFoldDB" id="E6PHL1"/>
<feature type="transmembrane region" description="Helical" evidence="11">
    <location>
        <begin position="12"/>
        <end position="34"/>
    </location>
</feature>
<evidence type="ECO:0000256" key="9">
    <source>
        <dbReference type="ARBA" id="ARBA00023136"/>
    </source>
</evidence>
<dbReference type="NCBIfam" id="TIGR00966">
    <property type="entry name" value="transloc_SecF"/>
    <property type="match status" value="1"/>
</dbReference>
<keyword evidence="7 11" id="KW-1133">Transmembrane helix</keyword>
<dbReference type="PRINTS" id="PR01755">
    <property type="entry name" value="SECFTRNLCASE"/>
</dbReference>
<keyword evidence="6" id="KW-0653">Protein transport</keyword>
<reference evidence="13" key="1">
    <citation type="submission" date="2009-10" db="EMBL/GenBank/DDBJ databases">
        <title>Diversity of trophic interactions inside an arsenic-rich microbial ecosystem.</title>
        <authorList>
            <person name="Bertin P.N."/>
            <person name="Heinrich-Salmeron A."/>
            <person name="Pelletier E."/>
            <person name="Goulhen-Chollet F."/>
            <person name="Arsene-Ploetze F."/>
            <person name="Gallien S."/>
            <person name="Calteau A."/>
            <person name="Vallenet D."/>
            <person name="Casiot C."/>
            <person name="Chane-Woon-Ming B."/>
            <person name="Giloteaux L."/>
            <person name="Barakat M."/>
            <person name="Bonnefoy V."/>
            <person name="Bruneel O."/>
            <person name="Chandler M."/>
            <person name="Cleiss J."/>
            <person name="Duran R."/>
            <person name="Elbaz-Poulichet F."/>
            <person name="Fonknechten N."/>
            <person name="Lauga B."/>
            <person name="Mornico D."/>
            <person name="Ortet P."/>
            <person name="Schaeffer C."/>
            <person name="Siguier P."/>
            <person name="Alexander Thil Smith A."/>
            <person name="Van Dorsselaer A."/>
            <person name="Weissenbach J."/>
            <person name="Medigue C."/>
            <person name="Le Paslier D."/>
        </authorList>
    </citation>
    <scope>NUCLEOTIDE SEQUENCE</scope>
</reference>
<keyword evidence="5 11" id="KW-0812">Transmembrane</keyword>
<dbReference type="InterPro" id="IPR048634">
    <property type="entry name" value="SecD_SecF_C"/>
</dbReference>
<dbReference type="Gene3D" id="1.20.1640.10">
    <property type="entry name" value="Multidrug efflux transporter AcrB transmembrane domain"/>
    <property type="match status" value="1"/>
</dbReference>